<dbReference type="InterPro" id="IPR003961">
    <property type="entry name" value="FN3_dom"/>
</dbReference>
<proteinExistence type="predicted"/>
<dbReference type="OrthoDB" id="65481at2759"/>
<dbReference type="STRING" id="158441.A0A226E0J6"/>
<dbReference type="InterPro" id="IPR036116">
    <property type="entry name" value="FN3_sf"/>
</dbReference>
<keyword evidence="3" id="KW-1185">Reference proteome</keyword>
<dbReference type="GO" id="GO:0016020">
    <property type="term" value="C:membrane"/>
    <property type="evidence" value="ECO:0007669"/>
    <property type="project" value="UniProtKB-SubCell"/>
</dbReference>
<gene>
    <name evidence="2" type="ORF">Fcan01_14282</name>
</gene>
<keyword evidence="2" id="KW-0418">Kinase</keyword>
<dbReference type="Gene3D" id="2.60.40.10">
    <property type="entry name" value="Immunoglobulins"/>
    <property type="match status" value="2"/>
</dbReference>
<dbReference type="InterPro" id="IPR050713">
    <property type="entry name" value="RTP_Phos/Ushers"/>
</dbReference>
<dbReference type="PROSITE" id="PS50853">
    <property type="entry name" value="FN3"/>
    <property type="match status" value="1"/>
</dbReference>
<sequence length="299" mass="32622">MGRLVDDDEDDKCILFIANEGSMHFNFIKTGVINSYRENYACQLGCSRAVEDYNLRLSRLLTPLVEPPALLSSSLTSTSLRLRWDGAPLLPLLPPTTYSLQRRENGGLWETLNASPTNATNFSVINLRPYSVYQSNAMQTLADGLPSAPAVTSIQPISNTSVAITWSPPSAPNGQLVAYRLRLRPHGGLAVIKELPASQKPRGYTFSGLLPTTNYSLALFAVNLEGEGEASQVTFVTPQSVGPLSNGEQLSSLDEKFLESGPKPCSTQIIFDHLSLKDQLFMNNIYCGTYAKFVGLVSN</sequence>
<dbReference type="GO" id="GO:0016301">
    <property type="term" value="F:kinase activity"/>
    <property type="evidence" value="ECO:0007669"/>
    <property type="project" value="UniProtKB-KW"/>
</dbReference>
<feature type="domain" description="Fibronectin type-III" evidence="1">
    <location>
        <begin position="148"/>
        <end position="241"/>
    </location>
</feature>
<evidence type="ECO:0000313" key="2">
    <source>
        <dbReference type="EMBL" id="OXA50820.1"/>
    </source>
</evidence>
<dbReference type="SMART" id="SM00060">
    <property type="entry name" value="FN3"/>
    <property type="match status" value="1"/>
</dbReference>
<accession>A0A226E0J6</accession>
<organism evidence="2 3">
    <name type="scientific">Folsomia candida</name>
    <name type="common">Springtail</name>
    <dbReference type="NCBI Taxonomy" id="158441"/>
    <lineage>
        <taxon>Eukaryota</taxon>
        <taxon>Metazoa</taxon>
        <taxon>Ecdysozoa</taxon>
        <taxon>Arthropoda</taxon>
        <taxon>Hexapoda</taxon>
        <taxon>Collembola</taxon>
        <taxon>Entomobryomorpha</taxon>
        <taxon>Isotomoidea</taxon>
        <taxon>Isotomidae</taxon>
        <taxon>Proisotominae</taxon>
        <taxon>Folsomia</taxon>
    </lineage>
</organism>
<dbReference type="PANTHER" id="PTHR46957">
    <property type="entry name" value="CYTOKINE RECEPTOR"/>
    <property type="match status" value="1"/>
</dbReference>
<reference evidence="2 3" key="1">
    <citation type="submission" date="2015-12" db="EMBL/GenBank/DDBJ databases">
        <title>The genome of Folsomia candida.</title>
        <authorList>
            <person name="Faddeeva A."/>
            <person name="Derks M.F."/>
            <person name="Anvar Y."/>
            <person name="Smit S."/>
            <person name="Van Straalen N."/>
            <person name="Roelofs D."/>
        </authorList>
    </citation>
    <scope>NUCLEOTIDE SEQUENCE [LARGE SCALE GENOMIC DNA]</scope>
    <source>
        <strain evidence="2 3">VU population</strain>
        <tissue evidence="2">Whole body</tissue>
    </source>
</reference>
<dbReference type="SUPFAM" id="SSF49265">
    <property type="entry name" value="Fibronectin type III"/>
    <property type="match status" value="1"/>
</dbReference>
<protein>
    <submittedName>
        <fullName evidence="2">Proto-oncogene tyrosine-protein kinase ROS</fullName>
    </submittedName>
</protein>
<dbReference type="AlphaFoldDB" id="A0A226E0J6"/>
<evidence type="ECO:0000313" key="3">
    <source>
        <dbReference type="Proteomes" id="UP000198287"/>
    </source>
</evidence>
<name>A0A226E0J6_FOLCA</name>
<dbReference type="InterPro" id="IPR013783">
    <property type="entry name" value="Ig-like_fold"/>
</dbReference>
<dbReference type="PANTHER" id="PTHR46957:SF3">
    <property type="entry name" value="CYTOKINE RECEPTOR"/>
    <property type="match status" value="1"/>
</dbReference>
<dbReference type="Pfam" id="PF00041">
    <property type="entry name" value="fn3"/>
    <property type="match status" value="1"/>
</dbReference>
<keyword evidence="2" id="KW-0808">Transferase</keyword>
<dbReference type="Proteomes" id="UP000198287">
    <property type="component" value="Unassembled WGS sequence"/>
</dbReference>
<evidence type="ECO:0000259" key="1">
    <source>
        <dbReference type="PROSITE" id="PS50853"/>
    </source>
</evidence>
<dbReference type="CDD" id="cd00063">
    <property type="entry name" value="FN3"/>
    <property type="match status" value="2"/>
</dbReference>
<comment type="caution">
    <text evidence="2">The sequence shown here is derived from an EMBL/GenBank/DDBJ whole genome shotgun (WGS) entry which is preliminary data.</text>
</comment>
<dbReference type="EMBL" id="LNIX01000008">
    <property type="protein sequence ID" value="OXA50820.1"/>
    <property type="molecule type" value="Genomic_DNA"/>
</dbReference>